<evidence type="ECO:0000256" key="7">
    <source>
        <dbReference type="ARBA" id="ARBA00022968"/>
    </source>
</evidence>
<comment type="subcellular location">
    <subcellularLocation>
        <location evidence="11">Golgi apparatus</location>
        <location evidence="11">Golgi stack membrane</location>
        <topology evidence="11">Single-pass type II membrane protein</topology>
    </subcellularLocation>
    <subcellularLocation>
        <location evidence="1">Membrane</location>
        <topology evidence="1">Single-pass membrane protein</topology>
    </subcellularLocation>
</comment>
<evidence type="ECO:0000256" key="6">
    <source>
        <dbReference type="ARBA" id="ARBA00022692"/>
    </source>
</evidence>
<name>A0ABM4CGG7_HYDVU</name>
<sequence>MEIFQWKLFLIIGSFLIAYLILIRDLSFKNTYKIPSYYHFFNRSLNTSFNTYENIEKPGLPIQSRNFLILTYTTFFGDPFPLSPSSECGFNTSNFQITNNKEQFKNSDVVMFHSRNMPSMQELIHLNNLRGKDQLWIYFTMESIYNNPGVNDIDKYFNASATYGVDTDIPFPYRYHKKRLEVVESFNKDYFLNKTRMVAWAVSNCNGDARNKLALKLISHGVGIEVSGGCAGRFPKAFSSKCRGRPCYEDLRDFKFYFSAENSLCDGYITEKYWSSGLDFDVIPIVLGGSNYSDPRLAIPGSFIDAMSFDSPKKLADYILDVSSNSTKYNSFFEWKKHWQLDSSSFFCMLCDKLRNGVNFRTNPLLKTMNREKCTRPQEKFNIWINQN</sequence>
<dbReference type="Gene3D" id="3.40.50.11660">
    <property type="entry name" value="Glycosyl transferase family 10, C-terminal domain"/>
    <property type="match status" value="1"/>
</dbReference>
<dbReference type="InterPro" id="IPR001503">
    <property type="entry name" value="Glyco_trans_10"/>
</dbReference>
<evidence type="ECO:0000256" key="10">
    <source>
        <dbReference type="ARBA" id="ARBA00023180"/>
    </source>
</evidence>
<keyword evidence="4 11" id="KW-0328">Glycosyltransferase</keyword>
<protein>
    <recommendedName>
        <fullName evidence="11">Fucosyltransferase</fullName>
        <ecNumber evidence="11">2.4.1.-</ecNumber>
    </recommendedName>
</protein>
<dbReference type="SUPFAM" id="SSF53756">
    <property type="entry name" value="UDP-Glycosyltransferase/glycogen phosphorylase"/>
    <property type="match status" value="1"/>
</dbReference>
<dbReference type="Pfam" id="PF00852">
    <property type="entry name" value="Glyco_transf_10"/>
    <property type="match status" value="1"/>
</dbReference>
<dbReference type="PANTHER" id="PTHR11929">
    <property type="entry name" value="ALPHA- 1,3 -FUCOSYLTRANSFERASE"/>
    <property type="match status" value="1"/>
</dbReference>
<evidence type="ECO:0000256" key="3">
    <source>
        <dbReference type="ARBA" id="ARBA00008919"/>
    </source>
</evidence>
<keyword evidence="6 11" id="KW-0812">Transmembrane</keyword>
<feature type="domain" description="Fucosyltransferase C-terminal" evidence="12">
    <location>
        <begin position="193"/>
        <end position="357"/>
    </location>
</feature>
<dbReference type="PANTHER" id="PTHR11929:SF145">
    <property type="entry name" value="ALPHA-(1,3)-FUCOSYLTRANSFERASE FUT-1"/>
    <property type="match status" value="1"/>
</dbReference>
<comment type="similarity">
    <text evidence="3 11">Belongs to the glycosyltransferase 10 family.</text>
</comment>
<evidence type="ECO:0000259" key="13">
    <source>
        <dbReference type="Pfam" id="PF17039"/>
    </source>
</evidence>
<dbReference type="Pfam" id="PF17039">
    <property type="entry name" value="Glyco_tran_10_N"/>
    <property type="match status" value="1"/>
</dbReference>
<keyword evidence="5 11" id="KW-0808">Transferase</keyword>
<dbReference type="InterPro" id="IPR031481">
    <property type="entry name" value="Glyco_tran_10_N"/>
</dbReference>
<reference evidence="15" key="1">
    <citation type="submission" date="2025-08" db="UniProtKB">
        <authorList>
            <consortium name="RefSeq"/>
        </authorList>
    </citation>
    <scope>IDENTIFICATION</scope>
</reference>
<evidence type="ECO:0000259" key="12">
    <source>
        <dbReference type="Pfam" id="PF00852"/>
    </source>
</evidence>
<keyword evidence="9 11" id="KW-0472">Membrane</keyword>
<dbReference type="Proteomes" id="UP001652625">
    <property type="component" value="Chromosome 09"/>
</dbReference>
<dbReference type="EC" id="2.4.1.-" evidence="11"/>
<evidence type="ECO:0000313" key="15">
    <source>
        <dbReference type="RefSeq" id="XP_065660798.1"/>
    </source>
</evidence>
<dbReference type="GeneID" id="136084560"/>
<keyword evidence="14" id="KW-1185">Reference proteome</keyword>
<keyword evidence="10" id="KW-0325">Glycoprotein</keyword>
<organism evidence="14 15">
    <name type="scientific">Hydra vulgaris</name>
    <name type="common">Hydra</name>
    <name type="synonym">Hydra attenuata</name>
    <dbReference type="NCBI Taxonomy" id="6087"/>
    <lineage>
        <taxon>Eukaryota</taxon>
        <taxon>Metazoa</taxon>
        <taxon>Cnidaria</taxon>
        <taxon>Hydrozoa</taxon>
        <taxon>Hydroidolina</taxon>
        <taxon>Anthoathecata</taxon>
        <taxon>Aplanulata</taxon>
        <taxon>Hydridae</taxon>
        <taxon>Hydra</taxon>
    </lineage>
</organism>
<evidence type="ECO:0000256" key="8">
    <source>
        <dbReference type="ARBA" id="ARBA00022989"/>
    </source>
</evidence>
<gene>
    <name evidence="15" type="primary">LOC136084560</name>
</gene>
<evidence type="ECO:0000256" key="5">
    <source>
        <dbReference type="ARBA" id="ARBA00022679"/>
    </source>
</evidence>
<evidence type="ECO:0000313" key="14">
    <source>
        <dbReference type="Proteomes" id="UP001652625"/>
    </source>
</evidence>
<evidence type="ECO:0000256" key="11">
    <source>
        <dbReference type="RuleBase" id="RU003832"/>
    </source>
</evidence>
<proteinExistence type="inferred from homology"/>
<accession>A0ABM4CGG7</accession>
<feature type="domain" description="Fucosyltransferase N-terminal" evidence="13">
    <location>
        <begin position="66"/>
        <end position="173"/>
    </location>
</feature>
<feature type="transmembrane region" description="Helical" evidence="11">
    <location>
        <begin position="6"/>
        <end position="23"/>
    </location>
</feature>
<evidence type="ECO:0000256" key="1">
    <source>
        <dbReference type="ARBA" id="ARBA00004167"/>
    </source>
</evidence>
<dbReference type="RefSeq" id="XP_065660798.1">
    <property type="nucleotide sequence ID" value="XM_065804726.1"/>
</dbReference>
<dbReference type="InterPro" id="IPR055270">
    <property type="entry name" value="Glyco_tran_10_C"/>
</dbReference>
<keyword evidence="7" id="KW-0735">Signal-anchor</keyword>
<dbReference type="InterPro" id="IPR038577">
    <property type="entry name" value="GT10-like_C_sf"/>
</dbReference>
<keyword evidence="11" id="KW-0333">Golgi apparatus</keyword>
<evidence type="ECO:0000256" key="4">
    <source>
        <dbReference type="ARBA" id="ARBA00022676"/>
    </source>
</evidence>
<comment type="pathway">
    <text evidence="2">Protein modification; protein glycosylation.</text>
</comment>
<evidence type="ECO:0000256" key="2">
    <source>
        <dbReference type="ARBA" id="ARBA00004922"/>
    </source>
</evidence>
<evidence type="ECO:0000256" key="9">
    <source>
        <dbReference type="ARBA" id="ARBA00023136"/>
    </source>
</evidence>
<keyword evidence="8 11" id="KW-1133">Transmembrane helix</keyword>